<dbReference type="InterPro" id="IPR039298">
    <property type="entry name" value="ACOT13"/>
</dbReference>
<protein>
    <submittedName>
        <fullName evidence="4">Putative esterase</fullName>
    </submittedName>
</protein>
<keyword evidence="5" id="KW-1185">Reference proteome</keyword>
<dbReference type="CDD" id="cd03443">
    <property type="entry name" value="PaaI_thioesterase"/>
    <property type="match status" value="1"/>
</dbReference>
<proteinExistence type="inferred from homology"/>
<dbReference type="AlphaFoldDB" id="A0A511XLQ1"/>
<dbReference type="InterPro" id="IPR006683">
    <property type="entry name" value="Thioestr_dom"/>
</dbReference>
<dbReference type="InterPro" id="IPR003736">
    <property type="entry name" value="PAAI_dom"/>
</dbReference>
<evidence type="ECO:0000259" key="3">
    <source>
        <dbReference type="Pfam" id="PF03061"/>
    </source>
</evidence>
<name>A0A511XLQ1_9PROT</name>
<evidence type="ECO:0000313" key="4">
    <source>
        <dbReference type="EMBL" id="GEN63873.1"/>
    </source>
</evidence>
<comment type="caution">
    <text evidence="4">The sequence shown here is derived from an EMBL/GenBank/DDBJ whole genome shotgun (WGS) entry which is preliminary data.</text>
</comment>
<dbReference type="InterPro" id="IPR029069">
    <property type="entry name" value="HotDog_dom_sf"/>
</dbReference>
<sequence length="166" mass="17963">MSATDLNEPAAPLPKGFVPLPVLSESGFDSLIGSFSIRDDDNRLVAGFRIEPRHCNHAGTCHGGMLATICDGYLATTAMYENNLQVPILPTISLTVDFLAPGPIGAWVEFRADVLRVTRNTVFVQGIGRIDGNPVVRTSAVFKRPPPDPEGFDTGAKLRDFLRKPT</sequence>
<gene>
    <name evidence="4" type="ORF">AOE01nite_20970</name>
</gene>
<reference evidence="4 5" key="1">
    <citation type="submission" date="2019-07" db="EMBL/GenBank/DDBJ databases">
        <title>Whole genome shotgun sequence of Acetobacter oeni NBRC 105207.</title>
        <authorList>
            <person name="Hosoyama A."/>
            <person name="Uohara A."/>
            <person name="Ohji S."/>
            <person name="Ichikawa N."/>
        </authorList>
    </citation>
    <scope>NUCLEOTIDE SEQUENCE [LARGE SCALE GENOMIC DNA]</scope>
    <source>
        <strain evidence="4 5">NBRC 105207</strain>
    </source>
</reference>
<feature type="domain" description="Thioesterase" evidence="3">
    <location>
        <begin position="59"/>
        <end position="128"/>
    </location>
</feature>
<dbReference type="Gene3D" id="3.10.129.10">
    <property type="entry name" value="Hotdog Thioesterase"/>
    <property type="match status" value="1"/>
</dbReference>
<dbReference type="Pfam" id="PF03061">
    <property type="entry name" value="4HBT"/>
    <property type="match status" value="1"/>
</dbReference>
<accession>A0A511XLQ1</accession>
<dbReference type="NCBIfam" id="TIGR00369">
    <property type="entry name" value="unchar_dom_1"/>
    <property type="match status" value="1"/>
</dbReference>
<dbReference type="PANTHER" id="PTHR21660:SF1">
    <property type="entry name" value="ACYL-COENZYME A THIOESTERASE 13"/>
    <property type="match status" value="1"/>
</dbReference>
<evidence type="ECO:0000256" key="2">
    <source>
        <dbReference type="ARBA" id="ARBA00022801"/>
    </source>
</evidence>
<dbReference type="Proteomes" id="UP000321746">
    <property type="component" value="Unassembled WGS sequence"/>
</dbReference>
<dbReference type="RefSeq" id="WP_146889231.1">
    <property type="nucleotide sequence ID" value="NZ_BJYG01000027.1"/>
</dbReference>
<organism evidence="4 5">
    <name type="scientific">Acetobacter oeni</name>
    <dbReference type="NCBI Taxonomy" id="304077"/>
    <lineage>
        <taxon>Bacteria</taxon>
        <taxon>Pseudomonadati</taxon>
        <taxon>Pseudomonadota</taxon>
        <taxon>Alphaproteobacteria</taxon>
        <taxon>Acetobacterales</taxon>
        <taxon>Acetobacteraceae</taxon>
        <taxon>Acetobacter</taxon>
    </lineage>
</organism>
<dbReference type="GO" id="GO:0047617">
    <property type="term" value="F:fatty acyl-CoA hydrolase activity"/>
    <property type="evidence" value="ECO:0007669"/>
    <property type="project" value="InterPro"/>
</dbReference>
<dbReference type="PANTHER" id="PTHR21660">
    <property type="entry name" value="THIOESTERASE SUPERFAMILY MEMBER-RELATED"/>
    <property type="match status" value="1"/>
</dbReference>
<keyword evidence="2" id="KW-0378">Hydrolase</keyword>
<evidence type="ECO:0000313" key="5">
    <source>
        <dbReference type="Proteomes" id="UP000321746"/>
    </source>
</evidence>
<comment type="similarity">
    <text evidence="1">Belongs to the thioesterase PaaI family.</text>
</comment>
<evidence type="ECO:0000256" key="1">
    <source>
        <dbReference type="ARBA" id="ARBA00008324"/>
    </source>
</evidence>
<dbReference type="EMBL" id="BJYG01000027">
    <property type="protein sequence ID" value="GEN63873.1"/>
    <property type="molecule type" value="Genomic_DNA"/>
</dbReference>
<dbReference type="SUPFAM" id="SSF54637">
    <property type="entry name" value="Thioesterase/thiol ester dehydrase-isomerase"/>
    <property type="match status" value="1"/>
</dbReference>
<dbReference type="OrthoDB" id="3477511at2"/>